<evidence type="ECO:0000313" key="1">
    <source>
        <dbReference type="EMBL" id="QMT98259.1"/>
    </source>
</evidence>
<protein>
    <submittedName>
        <fullName evidence="1">Uncharacterized protein</fullName>
    </submittedName>
</protein>
<organism evidence="1 2">
    <name type="scientific">Mycoplasma tullyi</name>
    <dbReference type="NCBI Taxonomy" id="1612150"/>
    <lineage>
        <taxon>Bacteria</taxon>
        <taxon>Bacillati</taxon>
        <taxon>Mycoplasmatota</taxon>
        <taxon>Mollicutes</taxon>
        <taxon>Mycoplasmataceae</taxon>
        <taxon>Mycoplasma</taxon>
    </lineage>
</organism>
<evidence type="ECO:0000313" key="2">
    <source>
        <dbReference type="Proteomes" id="UP000514704"/>
    </source>
</evidence>
<dbReference type="Proteomes" id="UP000514704">
    <property type="component" value="Chromosome"/>
</dbReference>
<dbReference type="KEGG" id="mtuy:H3143_01990"/>
<name>A0A7D7YEJ6_9MOLU</name>
<dbReference type="RefSeq" id="WP_182078546.1">
    <property type="nucleotide sequence ID" value="NZ_CP059674.1"/>
</dbReference>
<keyword evidence="2" id="KW-1185">Reference proteome</keyword>
<accession>A0A7D7YEJ6</accession>
<dbReference type="AlphaFoldDB" id="A0A7D7YEJ6"/>
<sequence length="75" mass="9155">MWLEQNKFYWDKFNELIELMYCELASTKLLVTYLINNLVDKQVRNVIMPSYLEINEEWLNQSIDTKTKYKSKTIK</sequence>
<reference evidence="1 2" key="1">
    <citation type="journal article" date="2017" name="Int. J. Syst. Evol. Microbiol.">
        <title>Mycoplasma tullyi sp. nov., isolated from penguins of the genus Spheniscus.</title>
        <authorList>
            <person name="Yavari C.A."/>
            <person name="Ramirez A.S."/>
            <person name="Nicholas R.A.J."/>
            <person name="Radford A.D."/>
            <person name="Darby A.C."/>
            <person name="Bradbury J.M."/>
        </authorList>
    </citation>
    <scope>NUCLEOTIDE SEQUENCE [LARGE SCALE GENOMIC DNA]</scope>
    <source>
        <strain evidence="1 2">56A97T</strain>
    </source>
</reference>
<dbReference type="EMBL" id="CP059674">
    <property type="protein sequence ID" value="QMT98259.1"/>
    <property type="molecule type" value="Genomic_DNA"/>
</dbReference>
<proteinExistence type="predicted"/>
<gene>
    <name evidence="1" type="ORF">H3143_01990</name>
</gene>